<proteinExistence type="predicted"/>
<evidence type="ECO:0000313" key="1">
    <source>
        <dbReference type="EMBL" id="QED48167.1"/>
    </source>
</evidence>
<keyword evidence="2" id="KW-1185">Reference proteome</keyword>
<evidence type="ECO:0000313" key="2">
    <source>
        <dbReference type="Proteomes" id="UP000321555"/>
    </source>
</evidence>
<protein>
    <submittedName>
        <fullName evidence="1">Uncharacterized protein</fullName>
    </submittedName>
</protein>
<dbReference type="Proteomes" id="UP000321555">
    <property type="component" value="Chromosome"/>
</dbReference>
<dbReference type="KEGG" id="bda:FSZ17_13495"/>
<dbReference type="EMBL" id="CP042593">
    <property type="protein sequence ID" value="QED48167.1"/>
    <property type="molecule type" value="Genomic_DNA"/>
</dbReference>
<organism evidence="1 2">
    <name type="scientific">Cytobacillus dafuensis</name>
    <name type="common">Bacillus dafuensis</name>
    <dbReference type="NCBI Taxonomy" id="1742359"/>
    <lineage>
        <taxon>Bacteria</taxon>
        <taxon>Bacillati</taxon>
        <taxon>Bacillota</taxon>
        <taxon>Bacilli</taxon>
        <taxon>Bacillales</taxon>
        <taxon>Bacillaceae</taxon>
        <taxon>Cytobacillus</taxon>
    </lineage>
</organism>
<sequence length="60" mass="7068">MESRIHREVYVRFGGERLETYHSNMTRRWALILLVVDIKSDALLNLDGCLRQPDNKLVLI</sequence>
<reference evidence="2" key="1">
    <citation type="submission" date="2019-08" db="EMBL/GenBank/DDBJ databases">
        <authorList>
            <person name="Zheng X."/>
        </authorList>
    </citation>
    <scope>NUCLEOTIDE SEQUENCE [LARGE SCALE GENOMIC DNA]</scope>
    <source>
        <strain evidence="2">FJAT-25496</strain>
    </source>
</reference>
<name>A0A5B8Z5J5_CYTDA</name>
<dbReference type="AlphaFoldDB" id="A0A5B8Z5J5"/>
<dbReference type="OrthoDB" id="9807620at2"/>
<gene>
    <name evidence="1" type="ORF">FSZ17_13495</name>
</gene>
<accession>A0A5B8Z5J5</accession>